<dbReference type="EMBL" id="BLAB01000001">
    <property type="protein sequence ID" value="GER92799.1"/>
    <property type="molecule type" value="Genomic_DNA"/>
</dbReference>
<gene>
    <name evidence="1" type="ORF">A45J_0525</name>
</gene>
<proteinExistence type="predicted"/>
<evidence type="ECO:0000313" key="1">
    <source>
        <dbReference type="EMBL" id="GER92799.1"/>
    </source>
</evidence>
<sequence>MSIGVTGIVRWKRQGLIAIIQLEIMRRCFYGCGNIRKD</sequence>
<accession>A0A5J4L3J0</accession>
<reference evidence="1" key="1">
    <citation type="submission" date="2019-10" db="EMBL/GenBank/DDBJ databases">
        <title>Metagenomic sequencing of thiosulfate-disproportionating enrichment culture.</title>
        <authorList>
            <person name="Umezawa K."/>
            <person name="Kojima H."/>
            <person name="Fukui M."/>
        </authorList>
    </citation>
    <scope>NUCLEOTIDE SEQUENCE</scope>
    <source>
        <strain evidence="1">45J</strain>
    </source>
</reference>
<organism evidence="1">
    <name type="scientific">hot springs metagenome</name>
    <dbReference type="NCBI Taxonomy" id="433727"/>
    <lineage>
        <taxon>unclassified sequences</taxon>
        <taxon>metagenomes</taxon>
        <taxon>ecological metagenomes</taxon>
    </lineage>
</organism>
<protein>
    <submittedName>
        <fullName evidence="1">Uncharacterized protein</fullName>
    </submittedName>
</protein>
<dbReference type="AlphaFoldDB" id="A0A5J4L3J0"/>
<comment type="caution">
    <text evidence="1">The sequence shown here is derived from an EMBL/GenBank/DDBJ whole genome shotgun (WGS) entry which is preliminary data.</text>
</comment>
<name>A0A5J4L3J0_9ZZZZ</name>